<accession>A0A2P2JDV8</accession>
<name>A0A2P2JDV8_RHIMU</name>
<dbReference type="EMBL" id="GGEC01011166">
    <property type="protein sequence ID" value="MBW91649.1"/>
    <property type="molecule type" value="Transcribed_RNA"/>
</dbReference>
<dbReference type="AlphaFoldDB" id="A0A2P2JDV8"/>
<proteinExistence type="predicted"/>
<organism evidence="1">
    <name type="scientific">Rhizophora mucronata</name>
    <name type="common">Asiatic mangrove</name>
    <dbReference type="NCBI Taxonomy" id="61149"/>
    <lineage>
        <taxon>Eukaryota</taxon>
        <taxon>Viridiplantae</taxon>
        <taxon>Streptophyta</taxon>
        <taxon>Embryophyta</taxon>
        <taxon>Tracheophyta</taxon>
        <taxon>Spermatophyta</taxon>
        <taxon>Magnoliopsida</taxon>
        <taxon>eudicotyledons</taxon>
        <taxon>Gunneridae</taxon>
        <taxon>Pentapetalae</taxon>
        <taxon>rosids</taxon>
        <taxon>fabids</taxon>
        <taxon>Malpighiales</taxon>
        <taxon>Rhizophoraceae</taxon>
        <taxon>Rhizophora</taxon>
    </lineage>
</organism>
<evidence type="ECO:0000313" key="1">
    <source>
        <dbReference type="EMBL" id="MBW91649.1"/>
    </source>
</evidence>
<protein>
    <submittedName>
        <fullName evidence="1">Uncharacterized protein</fullName>
    </submittedName>
</protein>
<reference evidence="1" key="1">
    <citation type="submission" date="2018-02" db="EMBL/GenBank/DDBJ databases">
        <title>Rhizophora mucronata_Transcriptome.</title>
        <authorList>
            <person name="Meera S.P."/>
            <person name="Sreeshan A."/>
            <person name="Augustine A."/>
        </authorList>
    </citation>
    <scope>NUCLEOTIDE SEQUENCE</scope>
    <source>
        <tissue evidence="1">Leaf</tissue>
    </source>
</reference>
<sequence length="28" mass="3287">MISPFWTIPFNQKQTSIYNSHGYVLQEG</sequence>